<feature type="compositionally biased region" description="Basic residues" evidence="6">
    <location>
        <begin position="503"/>
        <end position="514"/>
    </location>
</feature>
<evidence type="ECO:0000256" key="1">
    <source>
        <dbReference type="ARBA" id="ARBA00022603"/>
    </source>
</evidence>
<feature type="compositionally biased region" description="Basic and acidic residues" evidence="6">
    <location>
        <begin position="606"/>
        <end position="619"/>
    </location>
</feature>
<sequence length="930" mass="103263">MDTGSEKGKEEEEEEELRVLELFAGIGGMRVALEAALEAAHDPRKVHVTPVDSSQVVRKVYEHNFPEKARPLNLERVKLADLDGKAHIWTMSPPCQPFTTTQMAQQLDLQDRRNAAFLNLMNLLEQMKNRPERIFMENVRGFFGSETHTKWCEVLKRCGYAWRQYLLTPMQFRIPNNRMRFFMVAVQCEQNSSTRVQGAISYTQEPQAIDRLIPECKCDSVKRMTLQGQTLDCSQLQLRQDQTTQALHEECHGGVSGPEGVNPVGAFVNTHLDSDALKELMISEAVLQKKWARGLGYTGVQDRTTFCFTSAYGHTYHRASGSIFHAGCAHRGELSDPEDVCEAYKGKVRRFSAREMLNFFGFPDNFTFPDDMTFNQRCKVVGQSVNVIVVRALMHAHLCTCKKRTRVKAREQANSNANPNMPKSRAGARRAAAQGTRKRKVKEAEVLLVGKKAKKEDSKSAGSEAVKEKKASKATRDPPVDKENLDAGNEEEPTQNVSPQKKESKKAKRSKRKAQPAAEKEALNDESAPLQDNMDVEATEPVSNANDEADHTSVDDAETSELAASSNQEAKSDSQSAIESSELQEQEHEQEPQQQVSEQSNGNNESHGEEMIEQKEDTKVANVAPVDIPQAPPSSPTASAPAPVAAASTSSVSPDTEIRNIAEIYDSDETAKQLELDDIAREQLLQVSQEEKLVFDKIRQEEAINACLQDSSGLALEDMPRAPTVVETLFLELKDLRTTAAEFELNKVRQLAAVRCKAQDAVIQELRGEIKTLRAAKAASVESESLATLKRELAEARTALANFGVVPPAKETAEQTETSESNGPDAEEFLRIKHQLSALKKVTGLSVEIEDDGKLMRCILKNKSERKAVKYEFESAPDGEGIIFRPTGNVRFMPNSMREELDVAGAQDLPALQALIQHELFCAEPGPEMD</sequence>
<evidence type="ECO:0000313" key="8">
    <source>
        <dbReference type="Proteomes" id="UP000241890"/>
    </source>
</evidence>
<feature type="active site" evidence="4">
    <location>
        <position position="95"/>
    </location>
</feature>
<dbReference type="PANTHER" id="PTHR46098:SF1">
    <property type="entry name" value="TRNA (CYTOSINE(38)-C(5))-METHYLTRANSFERASE"/>
    <property type="match status" value="1"/>
</dbReference>
<organism evidence="7 8">
    <name type="scientific">Hondaea fermentalgiana</name>
    <dbReference type="NCBI Taxonomy" id="2315210"/>
    <lineage>
        <taxon>Eukaryota</taxon>
        <taxon>Sar</taxon>
        <taxon>Stramenopiles</taxon>
        <taxon>Bigyra</taxon>
        <taxon>Labyrinthulomycetes</taxon>
        <taxon>Thraustochytrida</taxon>
        <taxon>Thraustochytriidae</taxon>
        <taxon>Hondaea</taxon>
    </lineage>
</organism>
<dbReference type="InterPro" id="IPR050750">
    <property type="entry name" value="C5-MTase"/>
</dbReference>
<evidence type="ECO:0000256" key="3">
    <source>
        <dbReference type="ARBA" id="ARBA00022691"/>
    </source>
</evidence>
<accession>A0A2R5G807</accession>
<dbReference type="GO" id="GO:0032259">
    <property type="term" value="P:methylation"/>
    <property type="evidence" value="ECO:0007669"/>
    <property type="project" value="UniProtKB-KW"/>
</dbReference>
<dbReference type="InParanoid" id="A0A2R5G807"/>
<dbReference type="PROSITE" id="PS51679">
    <property type="entry name" value="SAM_MT_C5"/>
    <property type="match status" value="1"/>
</dbReference>
<evidence type="ECO:0000256" key="2">
    <source>
        <dbReference type="ARBA" id="ARBA00022679"/>
    </source>
</evidence>
<dbReference type="NCBIfam" id="TIGR00675">
    <property type="entry name" value="dcm"/>
    <property type="match status" value="1"/>
</dbReference>
<feature type="compositionally biased region" description="Basic and acidic residues" evidence="6">
    <location>
        <begin position="454"/>
        <end position="485"/>
    </location>
</feature>
<keyword evidence="3 4" id="KW-0949">S-adenosyl-L-methionine</keyword>
<dbReference type="PRINTS" id="PR00105">
    <property type="entry name" value="C5METTRFRASE"/>
</dbReference>
<dbReference type="Pfam" id="PF00145">
    <property type="entry name" value="DNA_methylase"/>
    <property type="match status" value="1"/>
</dbReference>
<dbReference type="EMBL" id="BEYU01000028">
    <property type="protein sequence ID" value="GBG27196.1"/>
    <property type="molecule type" value="Genomic_DNA"/>
</dbReference>
<dbReference type="SUPFAM" id="SSF53335">
    <property type="entry name" value="S-adenosyl-L-methionine-dependent methyltransferases"/>
    <property type="match status" value="1"/>
</dbReference>
<dbReference type="Proteomes" id="UP000241890">
    <property type="component" value="Unassembled WGS sequence"/>
</dbReference>
<dbReference type="Gene3D" id="3.90.120.10">
    <property type="entry name" value="DNA Methylase, subunit A, domain 2"/>
    <property type="match status" value="1"/>
</dbReference>
<dbReference type="InterPro" id="IPR029063">
    <property type="entry name" value="SAM-dependent_MTases_sf"/>
</dbReference>
<feature type="compositionally biased region" description="Polar residues" evidence="6">
    <location>
        <begin position="412"/>
        <end position="421"/>
    </location>
</feature>
<name>A0A2R5G807_9STRA</name>
<dbReference type="InterPro" id="IPR001525">
    <property type="entry name" value="C5_MeTfrase"/>
</dbReference>
<evidence type="ECO:0000313" key="7">
    <source>
        <dbReference type="EMBL" id="GBG27196.1"/>
    </source>
</evidence>
<comment type="caution">
    <text evidence="7">The sequence shown here is derived from an EMBL/GenBank/DDBJ whole genome shotgun (WGS) entry which is preliminary data.</text>
</comment>
<dbReference type="AlphaFoldDB" id="A0A2R5G807"/>
<comment type="similarity">
    <text evidence="4 5">Belongs to the class I-like SAM-binding methyltransferase superfamily. C5-methyltransferase family.</text>
</comment>
<protein>
    <submittedName>
        <fullName evidence="7">tRNA cytosine38-C5-methyltransferase</fullName>
    </submittedName>
</protein>
<proteinExistence type="inferred from homology"/>
<feature type="compositionally biased region" description="Polar residues" evidence="6">
    <location>
        <begin position="562"/>
        <end position="578"/>
    </location>
</feature>
<evidence type="ECO:0000256" key="4">
    <source>
        <dbReference type="PROSITE-ProRule" id="PRU01016"/>
    </source>
</evidence>
<feature type="compositionally biased region" description="Low complexity" evidence="6">
    <location>
        <begin position="636"/>
        <end position="652"/>
    </location>
</feature>
<dbReference type="GO" id="GO:0008168">
    <property type="term" value="F:methyltransferase activity"/>
    <property type="evidence" value="ECO:0007669"/>
    <property type="project" value="UniProtKB-KW"/>
</dbReference>
<evidence type="ECO:0000256" key="6">
    <source>
        <dbReference type="SAM" id="MobiDB-lite"/>
    </source>
</evidence>
<keyword evidence="1 4" id="KW-0489">Methyltransferase</keyword>
<dbReference type="OrthoDB" id="414133at2759"/>
<dbReference type="Gene3D" id="3.40.50.150">
    <property type="entry name" value="Vaccinia Virus protein VP39"/>
    <property type="match status" value="1"/>
</dbReference>
<keyword evidence="8" id="KW-1185">Reference proteome</keyword>
<reference evidence="7 8" key="1">
    <citation type="submission" date="2017-12" db="EMBL/GenBank/DDBJ databases">
        <title>Sequencing, de novo assembly and annotation of complete genome of a new Thraustochytrid species, strain FCC1311.</title>
        <authorList>
            <person name="Sedici K."/>
            <person name="Godart F."/>
            <person name="Aiese Cigliano R."/>
            <person name="Sanseverino W."/>
            <person name="Barakat M."/>
            <person name="Ortet P."/>
            <person name="Marechal E."/>
            <person name="Cagnac O."/>
            <person name="Amato A."/>
        </authorList>
    </citation>
    <scope>NUCLEOTIDE SEQUENCE [LARGE SCALE GENOMIC DNA]</scope>
</reference>
<keyword evidence="2 4" id="KW-0808">Transferase</keyword>
<feature type="region of interest" description="Disordered" evidence="6">
    <location>
        <begin position="410"/>
        <end position="652"/>
    </location>
</feature>
<evidence type="ECO:0000256" key="5">
    <source>
        <dbReference type="RuleBase" id="RU000416"/>
    </source>
</evidence>
<dbReference type="PANTHER" id="PTHR46098">
    <property type="entry name" value="TRNA (CYTOSINE(38)-C(5))-METHYLTRANSFERASE"/>
    <property type="match status" value="1"/>
</dbReference>
<gene>
    <name evidence="7" type="ORF">FCC1311_034192</name>
</gene>